<dbReference type="Gene3D" id="2.40.70.10">
    <property type="entry name" value="Acid Proteases"/>
    <property type="match status" value="1"/>
</dbReference>
<name>F0VZH5_9STRA</name>
<dbReference type="HOGENOM" id="CLU_858966_0_0_1"/>
<reference evidence="1" key="2">
    <citation type="submission" date="2011-02" db="EMBL/GenBank/DDBJ databases">
        <authorList>
            <person name="MacLean D."/>
        </authorList>
    </citation>
    <scope>NUCLEOTIDE SEQUENCE</scope>
</reference>
<organism evidence="1">
    <name type="scientific">Albugo laibachii Nc14</name>
    <dbReference type="NCBI Taxonomy" id="890382"/>
    <lineage>
        <taxon>Eukaryota</taxon>
        <taxon>Sar</taxon>
        <taxon>Stramenopiles</taxon>
        <taxon>Oomycota</taxon>
        <taxon>Peronosporomycetes</taxon>
        <taxon>Albuginales</taxon>
        <taxon>Albuginaceae</taxon>
        <taxon>Albugo</taxon>
    </lineage>
</organism>
<dbReference type="AlphaFoldDB" id="F0VZH5"/>
<dbReference type="InterPro" id="IPR021109">
    <property type="entry name" value="Peptidase_aspartic_dom_sf"/>
</dbReference>
<dbReference type="EMBL" id="FR824047">
    <property type="protein sequence ID" value="CCA14205.1"/>
    <property type="molecule type" value="Genomic_DNA"/>
</dbReference>
<protein>
    <submittedName>
        <fullName evidence="1">AlNc14C2G313 protein</fullName>
    </submittedName>
</protein>
<gene>
    <name evidence="1" type="primary">AlNc14C2G313</name>
    <name evidence="1" type="ORF">ALNC14_003480</name>
</gene>
<dbReference type="SUPFAM" id="SSF50630">
    <property type="entry name" value="Acid proteases"/>
    <property type="match status" value="1"/>
</dbReference>
<sequence length="324" mass="37760">MIEFVHSLLHQSQHVRRDSGSKIVSVTLSSDLWKVNVVAEGKLYDPDQHVILKYKQGWWSGLREKFLCTVNNAKSRIGAAYASKMKQAVALEPIMPIYFKAFASFVKEHPQPRCHKDLSLRKDLFIAILKADPDRDPQRILTFKWEKPDGTRVYTRSLYYHMTDHTSSYASTFKNDRIRLGPTVGEISYRNLTLLDQLPRKQRVHFDFGRLISEIPPLVYDALLKSLMEKVKTDYRKTFECMEHKRVKWPIIEIELKPFAGPYYITSDEYILEMPKAERASKAFQGKCFLAIVPNKNGDNGKWTIGATFAKRYFMEMRDKPEIK</sequence>
<evidence type="ECO:0000313" key="1">
    <source>
        <dbReference type="EMBL" id="CCA14205.1"/>
    </source>
</evidence>
<accession>F0VZH5</accession>
<proteinExistence type="predicted"/>
<reference evidence="1" key="1">
    <citation type="journal article" date="2011" name="PLoS Biol.">
        <title>Gene gain and loss during evolution of obligate parasitism in the white rust pathogen of Arabidopsis thaliana.</title>
        <authorList>
            <person name="Kemen E."/>
            <person name="Gardiner A."/>
            <person name="Schultz-Larsen T."/>
            <person name="Kemen A.C."/>
            <person name="Balmuth A.L."/>
            <person name="Robert-Seilaniantz A."/>
            <person name="Bailey K."/>
            <person name="Holub E."/>
            <person name="Studholme D.J."/>
            <person name="Maclean D."/>
            <person name="Jones J.D."/>
        </authorList>
    </citation>
    <scope>NUCLEOTIDE SEQUENCE</scope>
</reference>